<keyword evidence="1" id="KW-0229">DNA integration</keyword>
<comment type="caution">
    <text evidence="5">The sequence shown here is derived from an EMBL/GenBank/DDBJ whole genome shotgun (WGS) entry which is preliminary data.</text>
</comment>
<dbReference type="SUPFAM" id="SSF56349">
    <property type="entry name" value="DNA breaking-rejoining enzymes"/>
    <property type="match status" value="1"/>
</dbReference>
<keyword evidence="2" id="KW-0233">DNA recombination</keyword>
<feature type="region of interest" description="Disordered" evidence="3">
    <location>
        <begin position="20"/>
        <end position="65"/>
    </location>
</feature>
<proteinExistence type="predicted"/>
<dbReference type="InterPro" id="IPR011010">
    <property type="entry name" value="DNA_brk_join_enz"/>
</dbReference>
<dbReference type="Pfam" id="PF00589">
    <property type="entry name" value="Phage_integrase"/>
    <property type="match status" value="1"/>
</dbReference>
<dbReference type="CDD" id="cd00796">
    <property type="entry name" value="INT_Rci_Hp1_C"/>
    <property type="match status" value="1"/>
</dbReference>
<dbReference type="PROSITE" id="PS51898">
    <property type="entry name" value="TYR_RECOMBINASE"/>
    <property type="match status" value="1"/>
</dbReference>
<feature type="compositionally biased region" description="Pro residues" evidence="3">
    <location>
        <begin position="51"/>
        <end position="61"/>
    </location>
</feature>
<dbReference type="InterPro" id="IPR002104">
    <property type="entry name" value="Integrase_catalytic"/>
</dbReference>
<accession>A0ABV6SB43</accession>
<name>A0ABV6SB43_9SPHN</name>
<reference evidence="5 6" key="1">
    <citation type="submission" date="2024-09" db="EMBL/GenBank/DDBJ databases">
        <authorList>
            <person name="Sun Q."/>
            <person name="Mori K."/>
        </authorList>
    </citation>
    <scope>NUCLEOTIDE SEQUENCE [LARGE SCALE GENOMIC DNA]</scope>
    <source>
        <strain evidence="5 6">CICC 11035S</strain>
    </source>
</reference>
<dbReference type="RefSeq" id="WP_267222525.1">
    <property type="nucleotide sequence ID" value="NZ_JAPCWC010000016.1"/>
</dbReference>
<protein>
    <submittedName>
        <fullName evidence="5">Tyrosine-type recombinase/integrase</fullName>
    </submittedName>
</protein>
<feature type="domain" description="Tyr recombinase" evidence="4">
    <location>
        <begin position="175"/>
        <end position="337"/>
    </location>
</feature>
<sequence>MSIYEEKRGGVPTGRYRVEVTVNGQRRRKNATSLSEARRFQNELTAQLSNSPPPKCPSPKPEAPKLPTLAEARKRAEGILWFGQSTELESFRKLDRIISVWGDDMAVDAIDSNKVDDLIATLRSEGRKGRRKGAMSEATLNRYLSTVSAFLKFCKRRDLRQKVLPELEWRDEDEGRIRWLTYDEEDTLLELLPKPYDTMVYIAIRTGLRVSELIELTEEQVTPEWVYLWGTGTKSGKSRSVPINKELYDLLMPLVSEDGNMPDYWQLRNEWDKARAKMGLSSDSSFVFHTCRHSYATRAVQAGVNIRVLQKIMGHSAIQTTLRYAHVDDDTVKTAGLSALNFHSQRKLESSRA</sequence>
<evidence type="ECO:0000313" key="6">
    <source>
        <dbReference type="Proteomes" id="UP001589858"/>
    </source>
</evidence>
<dbReference type="EMBL" id="JBHLTM010000070">
    <property type="protein sequence ID" value="MFC0686478.1"/>
    <property type="molecule type" value="Genomic_DNA"/>
</dbReference>
<gene>
    <name evidence="5" type="ORF">ACFFF8_17985</name>
</gene>
<organism evidence="5 6">
    <name type="scientific">Novosphingobium clariflavum</name>
    <dbReference type="NCBI Taxonomy" id="2029884"/>
    <lineage>
        <taxon>Bacteria</taxon>
        <taxon>Pseudomonadati</taxon>
        <taxon>Pseudomonadota</taxon>
        <taxon>Alphaproteobacteria</taxon>
        <taxon>Sphingomonadales</taxon>
        <taxon>Sphingomonadaceae</taxon>
        <taxon>Novosphingobium</taxon>
    </lineage>
</organism>
<dbReference type="InterPro" id="IPR050090">
    <property type="entry name" value="Tyrosine_recombinase_XerCD"/>
</dbReference>
<evidence type="ECO:0000256" key="1">
    <source>
        <dbReference type="ARBA" id="ARBA00022908"/>
    </source>
</evidence>
<dbReference type="InterPro" id="IPR013762">
    <property type="entry name" value="Integrase-like_cat_sf"/>
</dbReference>
<dbReference type="Gene3D" id="1.10.443.10">
    <property type="entry name" value="Intergrase catalytic core"/>
    <property type="match status" value="1"/>
</dbReference>
<evidence type="ECO:0000259" key="4">
    <source>
        <dbReference type="PROSITE" id="PS51898"/>
    </source>
</evidence>
<dbReference type="Proteomes" id="UP001589858">
    <property type="component" value="Unassembled WGS sequence"/>
</dbReference>
<evidence type="ECO:0000256" key="2">
    <source>
        <dbReference type="ARBA" id="ARBA00023172"/>
    </source>
</evidence>
<evidence type="ECO:0000256" key="3">
    <source>
        <dbReference type="SAM" id="MobiDB-lite"/>
    </source>
</evidence>
<dbReference type="PANTHER" id="PTHR30349:SF64">
    <property type="entry name" value="PROPHAGE INTEGRASE INTD-RELATED"/>
    <property type="match status" value="1"/>
</dbReference>
<evidence type="ECO:0000313" key="5">
    <source>
        <dbReference type="EMBL" id="MFC0686478.1"/>
    </source>
</evidence>
<keyword evidence="6" id="KW-1185">Reference proteome</keyword>
<dbReference type="PANTHER" id="PTHR30349">
    <property type="entry name" value="PHAGE INTEGRASE-RELATED"/>
    <property type="match status" value="1"/>
</dbReference>